<dbReference type="STRING" id="985053.VMUT_2245"/>
<evidence type="ECO:0000313" key="2">
    <source>
        <dbReference type="Proteomes" id="UP000007485"/>
    </source>
</evidence>
<organism evidence="1 2">
    <name type="scientific">Vulcanisaeta moutnovskia (strain 768-28)</name>
    <dbReference type="NCBI Taxonomy" id="985053"/>
    <lineage>
        <taxon>Archaea</taxon>
        <taxon>Thermoproteota</taxon>
        <taxon>Thermoprotei</taxon>
        <taxon>Thermoproteales</taxon>
        <taxon>Thermoproteaceae</taxon>
        <taxon>Vulcanisaeta</taxon>
    </lineage>
</organism>
<dbReference type="OrthoDB" id="27045at2157"/>
<proteinExistence type="predicted"/>
<name>F0QXM6_VULM7</name>
<dbReference type="eggNOG" id="arCOG05597">
    <property type="taxonomic scope" value="Archaea"/>
</dbReference>
<dbReference type="KEGG" id="vmo:VMUT_2245"/>
<dbReference type="AlphaFoldDB" id="F0QXM6"/>
<dbReference type="Proteomes" id="UP000007485">
    <property type="component" value="Chromosome"/>
</dbReference>
<dbReference type="HOGENOM" id="CLU_2379527_0_0_2"/>
<dbReference type="EMBL" id="CP002529">
    <property type="protein sequence ID" value="ADY02441.1"/>
    <property type="molecule type" value="Genomic_DNA"/>
</dbReference>
<evidence type="ECO:0000313" key="1">
    <source>
        <dbReference type="EMBL" id="ADY02441.1"/>
    </source>
</evidence>
<reference evidence="1 2" key="1">
    <citation type="journal article" date="2011" name="J. Bacteriol.">
        <title>Complete genome sequence of 'Vulcanisaeta moutnovskia' strain 768-28, a novel member of the hyperthermophilic crenarchaeal genus vulcanisaeta.</title>
        <authorList>
            <person name="Gumerov V.M."/>
            <person name="Mardanov A.V."/>
            <person name="Beletsky A.V."/>
            <person name="Prokofeva M.I."/>
            <person name="Bonch-Osmolovskaya E.A."/>
            <person name="Ravin N.V."/>
            <person name="Skryabin K.G."/>
        </authorList>
    </citation>
    <scope>NUCLEOTIDE SEQUENCE [LARGE SCALE GENOMIC DNA]</scope>
    <source>
        <strain evidence="1 2">768-28</strain>
    </source>
</reference>
<dbReference type="GeneID" id="10289897"/>
<sequence length="100" mass="11786">MAVTCSRWERLIEKAEREGNKEKALEFREKLVECVVYMAQGLIARGRSRDLDEAEELLKYGDEVGNKLGINELLFHVNLLRKKIEEKRERRRPKEAEAKQ</sequence>
<gene>
    <name evidence="1" type="ordered locus">VMUT_2245</name>
</gene>
<protein>
    <submittedName>
        <fullName evidence="1">Uncharacterized protein</fullName>
    </submittedName>
</protein>
<dbReference type="RefSeq" id="WP_013605602.1">
    <property type="nucleotide sequence ID" value="NC_015151.1"/>
</dbReference>
<accession>F0QXM6</accession>
<keyword evidence="2" id="KW-1185">Reference proteome</keyword>